<dbReference type="GO" id="GO:0030301">
    <property type="term" value="P:cholesterol transport"/>
    <property type="evidence" value="ECO:0007669"/>
    <property type="project" value="TreeGrafter"/>
</dbReference>
<dbReference type="AlphaFoldDB" id="A0A7R8XD57"/>
<accession>A0A7R8XD57</accession>
<dbReference type="GO" id="GO:0015485">
    <property type="term" value="F:cholesterol binding"/>
    <property type="evidence" value="ECO:0007669"/>
    <property type="project" value="TreeGrafter"/>
</dbReference>
<gene>
    <name evidence="2" type="ORF">DSTB1V02_LOCUS8154</name>
</gene>
<protein>
    <recommendedName>
        <fullName evidence="1">START domain-containing protein</fullName>
    </recommendedName>
</protein>
<reference evidence="2" key="1">
    <citation type="submission" date="2020-11" db="EMBL/GenBank/DDBJ databases">
        <authorList>
            <person name="Tran Van P."/>
        </authorList>
    </citation>
    <scope>NUCLEOTIDE SEQUENCE</scope>
</reference>
<proteinExistence type="predicted"/>
<organism evidence="2">
    <name type="scientific">Darwinula stevensoni</name>
    <dbReference type="NCBI Taxonomy" id="69355"/>
    <lineage>
        <taxon>Eukaryota</taxon>
        <taxon>Metazoa</taxon>
        <taxon>Ecdysozoa</taxon>
        <taxon>Arthropoda</taxon>
        <taxon>Crustacea</taxon>
        <taxon>Oligostraca</taxon>
        <taxon>Ostracoda</taxon>
        <taxon>Podocopa</taxon>
        <taxon>Podocopida</taxon>
        <taxon>Darwinulocopina</taxon>
        <taxon>Darwinuloidea</taxon>
        <taxon>Darwinulidae</taxon>
        <taxon>Darwinula</taxon>
    </lineage>
</organism>
<dbReference type="GO" id="GO:0031902">
    <property type="term" value="C:late endosome membrane"/>
    <property type="evidence" value="ECO:0007669"/>
    <property type="project" value="TreeGrafter"/>
</dbReference>
<feature type="domain" description="START" evidence="1">
    <location>
        <begin position="47"/>
        <end position="159"/>
    </location>
</feature>
<dbReference type="GO" id="GO:0005765">
    <property type="term" value="C:lysosomal membrane"/>
    <property type="evidence" value="ECO:0007669"/>
    <property type="project" value="TreeGrafter"/>
</dbReference>
<evidence type="ECO:0000313" key="3">
    <source>
        <dbReference type="Proteomes" id="UP000677054"/>
    </source>
</evidence>
<dbReference type="Pfam" id="PF01852">
    <property type="entry name" value="START"/>
    <property type="match status" value="1"/>
</dbReference>
<dbReference type="EMBL" id="CAJPEV010001800">
    <property type="protein sequence ID" value="CAG0894393.1"/>
    <property type="molecule type" value="Genomic_DNA"/>
</dbReference>
<dbReference type="GO" id="GO:0005789">
    <property type="term" value="C:endoplasmic reticulum membrane"/>
    <property type="evidence" value="ECO:0007669"/>
    <property type="project" value="TreeGrafter"/>
</dbReference>
<name>A0A7R8XD57_9CRUS</name>
<dbReference type="InterPro" id="IPR002913">
    <property type="entry name" value="START_lipid-bd_dom"/>
</dbReference>
<dbReference type="EMBL" id="LR901317">
    <property type="protein sequence ID" value="CAD7248338.1"/>
    <property type="molecule type" value="Genomic_DNA"/>
</dbReference>
<evidence type="ECO:0000259" key="1">
    <source>
        <dbReference type="Pfam" id="PF01852"/>
    </source>
</evidence>
<dbReference type="OrthoDB" id="74575at2759"/>
<keyword evidence="3" id="KW-1185">Reference proteome</keyword>
<dbReference type="GO" id="GO:0140284">
    <property type="term" value="C:endoplasmic reticulum-endosome membrane contact site"/>
    <property type="evidence" value="ECO:0007669"/>
    <property type="project" value="TreeGrafter"/>
</dbReference>
<dbReference type="InterPro" id="IPR051869">
    <property type="entry name" value="STARD3"/>
</dbReference>
<dbReference type="SUPFAM" id="SSF55961">
    <property type="entry name" value="Bet v1-like"/>
    <property type="match status" value="1"/>
</dbReference>
<dbReference type="Gene3D" id="3.30.530.20">
    <property type="match status" value="1"/>
</dbReference>
<dbReference type="PANTHER" id="PTHR46121:SF1">
    <property type="entry name" value="STARD3 N-TERMINAL-LIKE PROTEIN"/>
    <property type="match status" value="1"/>
</dbReference>
<dbReference type="GO" id="GO:0099044">
    <property type="term" value="P:vesicle tethering to endoplasmic reticulum"/>
    <property type="evidence" value="ECO:0007669"/>
    <property type="project" value="TreeGrafter"/>
</dbReference>
<sequence>MLLFFAFADEFQSLAQHRGNAFNTLHPVPFDLLPYVEQGESAFREVKATLEKGAWSFEREDDGVQVRSLYSDKYKRYVFLSETVINASVEAIVEELWWHYDEATAWNRETTGVEIIKRISPDTMIARTIGADQGAAQFSTRRDFLSVYSRRQVGDSFYLGSFYPSGDVFTRRADGTTTFQSVLNIDIKVYAIFDPIVRLVTPLSLIKVAKALRAYAPTLMRD</sequence>
<dbReference type="Proteomes" id="UP000677054">
    <property type="component" value="Unassembled WGS sequence"/>
</dbReference>
<evidence type="ECO:0000313" key="2">
    <source>
        <dbReference type="EMBL" id="CAD7248338.1"/>
    </source>
</evidence>
<dbReference type="InterPro" id="IPR023393">
    <property type="entry name" value="START-like_dom_sf"/>
</dbReference>
<dbReference type="PANTHER" id="PTHR46121">
    <property type="entry name" value="STEROIDOGENIC ACUTE REGULATORY PROTEIN-LIKE"/>
    <property type="match status" value="1"/>
</dbReference>